<reference evidence="2" key="1">
    <citation type="journal article" date="2014" name="Front. Microbiol.">
        <title>High frequency of phylogenetically diverse reductive dehalogenase-homologous genes in deep subseafloor sedimentary metagenomes.</title>
        <authorList>
            <person name="Kawai M."/>
            <person name="Futagami T."/>
            <person name="Toyoda A."/>
            <person name="Takaki Y."/>
            <person name="Nishi S."/>
            <person name="Hori S."/>
            <person name="Arai W."/>
            <person name="Tsubouchi T."/>
            <person name="Morono Y."/>
            <person name="Uchiyama I."/>
            <person name="Ito T."/>
            <person name="Fujiyama A."/>
            <person name="Inagaki F."/>
            <person name="Takami H."/>
        </authorList>
    </citation>
    <scope>NUCLEOTIDE SEQUENCE</scope>
    <source>
        <strain evidence="2">Expedition CK06-06</strain>
    </source>
</reference>
<feature type="transmembrane region" description="Helical" evidence="1">
    <location>
        <begin position="46"/>
        <end position="68"/>
    </location>
</feature>
<dbReference type="EMBL" id="BART01006355">
    <property type="protein sequence ID" value="GAG62042.1"/>
    <property type="molecule type" value="Genomic_DNA"/>
</dbReference>
<sequence>MKKKEAKENRLSNFLRKVALIEAVVVIILIAIAFSTKNAFSFKVLLYIGGITAFFAMSLLFLKFMGIINPDKK</sequence>
<organism evidence="2">
    <name type="scientific">marine sediment metagenome</name>
    <dbReference type="NCBI Taxonomy" id="412755"/>
    <lineage>
        <taxon>unclassified sequences</taxon>
        <taxon>metagenomes</taxon>
        <taxon>ecological metagenomes</taxon>
    </lineage>
</organism>
<evidence type="ECO:0000256" key="1">
    <source>
        <dbReference type="SAM" id="Phobius"/>
    </source>
</evidence>
<keyword evidence="1" id="KW-1133">Transmembrane helix</keyword>
<feature type="transmembrane region" description="Helical" evidence="1">
    <location>
        <begin position="20"/>
        <end position="40"/>
    </location>
</feature>
<comment type="caution">
    <text evidence="2">The sequence shown here is derived from an EMBL/GenBank/DDBJ whole genome shotgun (WGS) entry which is preliminary data.</text>
</comment>
<keyword evidence="1" id="KW-0472">Membrane</keyword>
<evidence type="ECO:0000313" key="2">
    <source>
        <dbReference type="EMBL" id="GAG62042.1"/>
    </source>
</evidence>
<name>X0ZVW0_9ZZZZ</name>
<protein>
    <submittedName>
        <fullName evidence="2">Uncharacterized protein</fullName>
    </submittedName>
</protein>
<proteinExistence type="predicted"/>
<gene>
    <name evidence="2" type="ORF">S01H4_14491</name>
</gene>
<keyword evidence="1" id="KW-0812">Transmembrane</keyword>
<dbReference type="AlphaFoldDB" id="X0ZVW0"/>
<accession>X0ZVW0</accession>